<comment type="caution">
    <text evidence="2">The sequence shown here is derived from an EMBL/GenBank/DDBJ whole genome shotgun (WGS) entry which is preliminary data.</text>
</comment>
<sequence>MPDRRWLNPVEQHHILSEITLHLLPVLPTGWRQVLIDYAALGTRVRARSGVRMGGGRMERLAVPSEIRPLFLRLREGMYREGTGTWFAMRYAINPPDVFSAEYDYTALPDLLTPVPTEALTEEQRRLPRTPKHMPDWFQAGLGAPPEQARQD</sequence>
<dbReference type="InterPro" id="IPR036170">
    <property type="entry name" value="YezG-like_sf"/>
</dbReference>
<evidence type="ECO:0000313" key="3">
    <source>
        <dbReference type="Proteomes" id="UP001140076"/>
    </source>
</evidence>
<evidence type="ECO:0000256" key="1">
    <source>
        <dbReference type="SAM" id="MobiDB-lite"/>
    </source>
</evidence>
<protein>
    <submittedName>
        <fullName evidence="2">Uncharacterized protein</fullName>
    </submittedName>
</protein>
<name>A0A9X3NQY4_9ACTN</name>
<evidence type="ECO:0000313" key="2">
    <source>
        <dbReference type="EMBL" id="MDA0566656.1"/>
    </source>
</evidence>
<dbReference type="RefSeq" id="WP_270073911.1">
    <property type="nucleotide sequence ID" value="NZ_JAJAQC010000039.1"/>
</dbReference>
<reference evidence="2" key="1">
    <citation type="submission" date="2021-10" db="EMBL/GenBank/DDBJ databases">
        <title>Streptomonospora sp. nov., isolated from mangrove soil.</title>
        <authorList>
            <person name="Chen X."/>
            <person name="Ge X."/>
            <person name="Liu W."/>
        </authorList>
    </citation>
    <scope>NUCLEOTIDE SEQUENCE</scope>
    <source>
        <strain evidence="2">S1-112</strain>
    </source>
</reference>
<gene>
    <name evidence="2" type="ORF">LG943_20415</name>
</gene>
<accession>A0A9X3NQY4</accession>
<feature type="region of interest" description="Disordered" evidence="1">
    <location>
        <begin position="123"/>
        <end position="152"/>
    </location>
</feature>
<keyword evidence="3" id="KW-1185">Reference proteome</keyword>
<proteinExistence type="predicted"/>
<dbReference type="AlphaFoldDB" id="A0A9X3NQY4"/>
<dbReference type="Proteomes" id="UP001140076">
    <property type="component" value="Unassembled WGS sequence"/>
</dbReference>
<dbReference type="EMBL" id="JAJAQC010000039">
    <property type="protein sequence ID" value="MDA0566656.1"/>
    <property type="molecule type" value="Genomic_DNA"/>
</dbReference>
<dbReference type="SUPFAM" id="SSF160424">
    <property type="entry name" value="BH3703-like"/>
    <property type="match status" value="1"/>
</dbReference>
<organism evidence="2 3">
    <name type="scientific">Streptomonospora mangrovi</name>
    <dbReference type="NCBI Taxonomy" id="2883123"/>
    <lineage>
        <taxon>Bacteria</taxon>
        <taxon>Bacillati</taxon>
        <taxon>Actinomycetota</taxon>
        <taxon>Actinomycetes</taxon>
        <taxon>Streptosporangiales</taxon>
        <taxon>Nocardiopsidaceae</taxon>
        <taxon>Streptomonospora</taxon>
    </lineage>
</organism>